<evidence type="ECO:0000313" key="1">
    <source>
        <dbReference type="EMBL" id="KAL0293929.1"/>
    </source>
</evidence>
<reference evidence="1" key="1">
    <citation type="submission" date="2020-06" db="EMBL/GenBank/DDBJ databases">
        <authorList>
            <person name="Li T."/>
            <person name="Hu X."/>
            <person name="Zhang T."/>
            <person name="Song X."/>
            <person name="Zhang H."/>
            <person name="Dai N."/>
            <person name="Sheng W."/>
            <person name="Hou X."/>
            <person name="Wei L."/>
        </authorList>
    </citation>
    <scope>NUCLEOTIDE SEQUENCE</scope>
    <source>
        <strain evidence="1">G02</strain>
        <tissue evidence="1">Leaf</tissue>
    </source>
</reference>
<comment type="caution">
    <text evidence="1">The sequence shown here is derived from an EMBL/GenBank/DDBJ whole genome shotgun (WGS) entry which is preliminary data.</text>
</comment>
<accession>A0AAW2JHN5</accession>
<dbReference type="EMBL" id="JACGWJ010000253">
    <property type="protein sequence ID" value="KAL0293929.1"/>
    <property type="molecule type" value="Genomic_DNA"/>
</dbReference>
<gene>
    <name evidence="1" type="ORF">Sradi_6912800</name>
</gene>
<organism evidence="1">
    <name type="scientific">Sesamum radiatum</name>
    <name type="common">Black benniseed</name>
    <dbReference type="NCBI Taxonomy" id="300843"/>
    <lineage>
        <taxon>Eukaryota</taxon>
        <taxon>Viridiplantae</taxon>
        <taxon>Streptophyta</taxon>
        <taxon>Embryophyta</taxon>
        <taxon>Tracheophyta</taxon>
        <taxon>Spermatophyta</taxon>
        <taxon>Magnoliopsida</taxon>
        <taxon>eudicotyledons</taxon>
        <taxon>Gunneridae</taxon>
        <taxon>Pentapetalae</taxon>
        <taxon>asterids</taxon>
        <taxon>lamiids</taxon>
        <taxon>Lamiales</taxon>
        <taxon>Pedaliaceae</taxon>
        <taxon>Sesamum</taxon>
    </lineage>
</organism>
<sequence length="54" mass="5871">MASVSSDESICFVRENHLGDDPSEATLRMAGSQFVGPLGGRRRSLGRMAAAYRR</sequence>
<protein>
    <submittedName>
        <fullName evidence="1">Uncharacterized protein</fullName>
    </submittedName>
</protein>
<reference evidence="1" key="2">
    <citation type="journal article" date="2024" name="Plant">
        <title>Genomic evolution and insights into agronomic trait innovations of Sesamum species.</title>
        <authorList>
            <person name="Miao H."/>
            <person name="Wang L."/>
            <person name="Qu L."/>
            <person name="Liu H."/>
            <person name="Sun Y."/>
            <person name="Le M."/>
            <person name="Wang Q."/>
            <person name="Wei S."/>
            <person name="Zheng Y."/>
            <person name="Lin W."/>
            <person name="Duan Y."/>
            <person name="Cao H."/>
            <person name="Xiong S."/>
            <person name="Wang X."/>
            <person name="Wei L."/>
            <person name="Li C."/>
            <person name="Ma Q."/>
            <person name="Ju M."/>
            <person name="Zhao R."/>
            <person name="Li G."/>
            <person name="Mu C."/>
            <person name="Tian Q."/>
            <person name="Mei H."/>
            <person name="Zhang T."/>
            <person name="Gao T."/>
            <person name="Zhang H."/>
        </authorList>
    </citation>
    <scope>NUCLEOTIDE SEQUENCE</scope>
    <source>
        <strain evidence="1">G02</strain>
    </source>
</reference>
<proteinExistence type="predicted"/>
<name>A0AAW2JHN5_SESRA</name>
<dbReference type="AlphaFoldDB" id="A0AAW2JHN5"/>